<dbReference type="EMBL" id="LMWP01000007">
    <property type="protein sequence ID" value="KUN31057.1"/>
    <property type="molecule type" value="Genomic_DNA"/>
</dbReference>
<gene>
    <name evidence="4" type="ORF">AQJ11_07955</name>
</gene>
<reference evidence="4 5" key="1">
    <citation type="submission" date="2015-10" db="EMBL/GenBank/DDBJ databases">
        <title>Draft genome sequence of Streptomyces corchorusii DSM 40340, type strain for the species Streptomyces corchorusii.</title>
        <authorList>
            <person name="Ruckert C."/>
            <person name="Winkler A."/>
            <person name="Kalinowski J."/>
            <person name="Kampfer P."/>
            <person name="Glaeser S."/>
        </authorList>
    </citation>
    <scope>NUCLEOTIDE SEQUENCE [LARGE SCALE GENOMIC DNA]</scope>
    <source>
        <strain evidence="4 5">DSM 40340</strain>
    </source>
</reference>
<evidence type="ECO:0000313" key="4">
    <source>
        <dbReference type="EMBL" id="KUN31057.1"/>
    </source>
</evidence>
<organism evidence="4 5">
    <name type="scientific">Streptomyces corchorusii</name>
    <name type="common">Streptomyces chibaensis</name>
    <dbReference type="NCBI Taxonomy" id="1903"/>
    <lineage>
        <taxon>Bacteria</taxon>
        <taxon>Bacillati</taxon>
        <taxon>Actinomycetota</taxon>
        <taxon>Actinomycetes</taxon>
        <taxon>Kitasatosporales</taxon>
        <taxon>Streptomycetaceae</taxon>
        <taxon>Streptomyces</taxon>
    </lineage>
</organism>
<dbReference type="Proteomes" id="UP000053398">
    <property type="component" value="Unassembled WGS sequence"/>
</dbReference>
<dbReference type="InterPro" id="IPR029058">
    <property type="entry name" value="AB_hydrolase_fold"/>
</dbReference>
<accession>A0A101QJH0</accession>
<dbReference type="Pfam" id="PF00975">
    <property type="entry name" value="Thioesterase"/>
    <property type="match status" value="1"/>
</dbReference>
<dbReference type="AlphaFoldDB" id="A0A101QJH0"/>
<proteinExistence type="inferred from homology"/>
<dbReference type="PANTHER" id="PTHR11487">
    <property type="entry name" value="THIOESTERASE"/>
    <property type="match status" value="1"/>
</dbReference>
<dbReference type="Gene3D" id="3.40.50.1820">
    <property type="entry name" value="alpha/beta hydrolase"/>
    <property type="match status" value="1"/>
</dbReference>
<dbReference type="SUPFAM" id="SSF53474">
    <property type="entry name" value="alpha/beta-Hydrolases"/>
    <property type="match status" value="1"/>
</dbReference>
<dbReference type="InterPro" id="IPR001031">
    <property type="entry name" value="Thioesterase"/>
</dbReference>
<sequence>MHLLAPFGGATAVSRDGRGGADAADVRLYCFPYAGGGTQVFRGWQSRLTSRVPVVAVRLPGREQRFREPAHTSWDTALAELTAAFAPLSDQGPYAFFGHSLGARLAYELAHRLVDDGRRPPELLVVSACRGPGRPPRHPDMHSLDGPALRARLRAMNGVPPEVLDNQPLMDLLEPMLRADLRLAETWRPTPGRLPVPVLALCGDHDDVDPYEDMIDWQHHTWKEFAIHSFPAGHFFLREQEPAVVEVIAERLRGGAR</sequence>
<feature type="domain" description="Thioesterase TesA-like" evidence="3">
    <location>
        <begin position="29"/>
        <end position="252"/>
    </location>
</feature>
<dbReference type="PANTHER" id="PTHR11487:SF0">
    <property type="entry name" value="S-ACYL FATTY ACID SYNTHASE THIOESTERASE, MEDIUM CHAIN"/>
    <property type="match status" value="1"/>
</dbReference>
<keyword evidence="2" id="KW-0378">Hydrolase</keyword>
<dbReference type="GO" id="GO:0008610">
    <property type="term" value="P:lipid biosynthetic process"/>
    <property type="evidence" value="ECO:0007669"/>
    <property type="project" value="TreeGrafter"/>
</dbReference>
<dbReference type="RefSeq" id="WP_059262388.1">
    <property type="nucleotide sequence ID" value="NZ_KQ948353.1"/>
</dbReference>
<evidence type="ECO:0000256" key="1">
    <source>
        <dbReference type="ARBA" id="ARBA00007169"/>
    </source>
</evidence>
<dbReference type="InterPro" id="IPR012223">
    <property type="entry name" value="TEII"/>
</dbReference>
<dbReference type="GO" id="GO:0016787">
    <property type="term" value="F:hydrolase activity"/>
    <property type="evidence" value="ECO:0007669"/>
    <property type="project" value="UniProtKB-KW"/>
</dbReference>
<protein>
    <submittedName>
        <fullName evidence="4">Thioesterase</fullName>
    </submittedName>
</protein>
<comment type="similarity">
    <text evidence="1">Belongs to the thioesterase family.</text>
</comment>
<comment type="caution">
    <text evidence="4">The sequence shown here is derived from an EMBL/GenBank/DDBJ whole genome shotgun (WGS) entry which is preliminary data.</text>
</comment>
<dbReference type="InterPro" id="IPR020802">
    <property type="entry name" value="TesA-like"/>
</dbReference>
<evidence type="ECO:0000313" key="5">
    <source>
        <dbReference type="Proteomes" id="UP000053398"/>
    </source>
</evidence>
<evidence type="ECO:0000256" key="2">
    <source>
        <dbReference type="ARBA" id="ARBA00022801"/>
    </source>
</evidence>
<name>A0A101QJH0_STRCK</name>
<keyword evidence="5" id="KW-1185">Reference proteome</keyword>
<dbReference type="SMART" id="SM00824">
    <property type="entry name" value="PKS_TE"/>
    <property type="match status" value="1"/>
</dbReference>
<evidence type="ECO:0000259" key="3">
    <source>
        <dbReference type="SMART" id="SM00824"/>
    </source>
</evidence>